<name>A9WV05_RENSM</name>
<evidence type="ECO:0000256" key="1">
    <source>
        <dbReference type="ARBA" id="ARBA00004651"/>
    </source>
</evidence>
<dbReference type="InterPro" id="IPR050833">
    <property type="entry name" value="Poly_Biosynth_Transport"/>
</dbReference>
<comment type="subcellular location">
    <subcellularLocation>
        <location evidence="1">Cell membrane</location>
        <topology evidence="1">Multi-pass membrane protein</topology>
    </subcellularLocation>
</comment>
<organism evidence="7 8">
    <name type="scientific">Renibacterium salmoninarum (strain ATCC 33209 / DSM 20767 / JCM 11484 / NBRC 15589 / NCIMB 2235)</name>
    <dbReference type="NCBI Taxonomy" id="288705"/>
    <lineage>
        <taxon>Bacteria</taxon>
        <taxon>Bacillati</taxon>
        <taxon>Actinomycetota</taxon>
        <taxon>Actinomycetes</taxon>
        <taxon>Micrococcales</taxon>
        <taxon>Micrococcaceae</taxon>
        <taxon>Renibacterium</taxon>
    </lineage>
</organism>
<evidence type="ECO:0000256" key="3">
    <source>
        <dbReference type="ARBA" id="ARBA00022692"/>
    </source>
</evidence>
<keyword evidence="3 6" id="KW-0812">Transmembrane</keyword>
<evidence type="ECO:0000256" key="5">
    <source>
        <dbReference type="ARBA" id="ARBA00023136"/>
    </source>
</evidence>
<feature type="transmembrane region" description="Helical" evidence="6">
    <location>
        <begin position="221"/>
        <end position="250"/>
    </location>
</feature>
<sequence>MRRFLSKKKLISKYEAMALFSASIVAAVTVWAASIIATRVLDVPGFAQFQGVFWPIVFAIFGIISGIQQETTRAVGNQLQTDSDTKRTLVVPPALMFGLGGGLLVLISAPFWSATYLPQFTWPSVLLISLTVVLFSVQTALAGAAAGLGKWFLFAGLGGVEAAWRLLALVLAAVFAGSVFGLEVAVVSASFIWVVFVLLSRDARNLFRARADVPAGRFARNIGLATVSSFGSAVLTAGFPFALLIIYGSATPELNALIAVIGITRSPIMIPLLAFQGVAIAAFLRHKEAPFRAMFRPLAAIFGLGIFGAILAFFLGPTLFDLLYKNYAGLVPGVVLAALTFGGVFMGSLVLSGTAALAVNVHKVYTTGWVTAVVVSIGLLFVPIGLVERTLLALYLGPLIGVVIHLLGIKSKVATRENS</sequence>
<dbReference type="AlphaFoldDB" id="A9WV05"/>
<protein>
    <submittedName>
        <fullName evidence="7">Hypothetical membrane protein</fullName>
    </submittedName>
</protein>
<accession>A9WV05</accession>
<keyword evidence="5 6" id="KW-0472">Membrane</keyword>
<keyword evidence="4 6" id="KW-1133">Transmembrane helix</keyword>
<evidence type="ECO:0000313" key="8">
    <source>
        <dbReference type="Proteomes" id="UP000002007"/>
    </source>
</evidence>
<dbReference type="Proteomes" id="UP000002007">
    <property type="component" value="Chromosome"/>
</dbReference>
<feature type="transmembrane region" description="Helical" evidence="6">
    <location>
        <begin position="392"/>
        <end position="409"/>
    </location>
</feature>
<reference evidence="8" key="1">
    <citation type="journal article" date="2008" name="J. Bacteriol.">
        <title>Genome sequence of the fish pathogen Renibacterium salmoninarum suggests reductive evolution away from an environmental Arthrobacter ancestor.</title>
        <authorList>
            <person name="Wiens G.D."/>
            <person name="Rockey D.D."/>
            <person name="Wu Z."/>
            <person name="Chang J."/>
            <person name="Levy R."/>
            <person name="Crane S."/>
            <person name="Chen D.S."/>
            <person name="Capri G.R."/>
            <person name="Burnett J.R."/>
            <person name="Sudheesh P.S."/>
            <person name="Schipma M.J."/>
            <person name="Burd H."/>
            <person name="Bhattacharyya A."/>
            <person name="Rhodes L.D."/>
            <person name="Kaul R."/>
            <person name="Strom M.S."/>
        </authorList>
    </citation>
    <scope>NUCLEOTIDE SEQUENCE [LARGE SCALE GENOMIC DNA]</scope>
    <source>
        <strain evidence="8">ATCC 33209 / DSM 20767 / JCM 11484 / NBRC 15589 / NCIMB 2235</strain>
    </source>
</reference>
<dbReference type="eggNOG" id="COG2244">
    <property type="taxonomic scope" value="Bacteria"/>
</dbReference>
<keyword evidence="2" id="KW-1003">Cell membrane</keyword>
<dbReference type="GO" id="GO:0005886">
    <property type="term" value="C:plasma membrane"/>
    <property type="evidence" value="ECO:0007669"/>
    <property type="project" value="UniProtKB-SubCell"/>
</dbReference>
<dbReference type="PANTHER" id="PTHR30250">
    <property type="entry name" value="PST FAMILY PREDICTED COLANIC ACID TRANSPORTER"/>
    <property type="match status" value="1"/>
</dbReference>
<evidence type="ECO:0000256" key="2">
    <source>
        <dbReference type="ARBA" id="ARBA00022475"/>
    </source>
</evidence>
<dbReference type="STRING" id="288705.RSal33209_3314"/>
<feature type="transmembrane region" description="Helical" evidence="6">
    <location>
        <begin position="295"/>
        <end position="315"/>
    </location>
</feature>
<dbReference type="PANTHER" id="PTHR30250:SF11">
    <property type="entry name" value="O-ANTIGEN TRANSPORTER-RELATED"/>
    <property type="match status" value="1"/>
</dbReference>
<evidence type="ECO:0000256" key="4">
    <source>
        <dbReference type="ARBA" id="ARBA00022989"/>
    </source>
</evidence>
<dbReference type="HOGENOM" id="CLU_039164_0_0_11"/>
<keyword evidence="8" id="KW-1185">Reference proteome</keyword>
<evidence type="ECO:0000256" key="6">
    <source>
        <dbReference type="SAM" id="Phobius"/>
    </source>
</evidence>
<dbReference type="KEGG" id="rsa:RSal33209_3314"/>
<feature type="transmembrane region" description="Helical" evidence="6">
    <location>
        <begin position="151"/>
        <end position="174"/>
    </location>
</feature>
<proteinExistence type="predicted"/>
<feature type="transmembrane region" description="Helical" evidence="6">
    <location>
        <begin position="256"/>
        <end position="283"/>
    </location>
</feature>
<feature type="transmembrane region" description="Helical" evidence="6">
    <location>
        <begin position="364"/>
        <end position="386"/>
    </location>
</feature>
<feature type="transmembrane region" description="Helical" evidence="6">
    <location>
        <begin position="48"/>
        <end position="67"/>
    </location>
</feature>
<feature type="transmembrane region" description="Helical" evidence="6">
    <location>
        <begin position="124"/>
        <end position="144"/>
    </location>
</feature>
<feature type="transmembrane region" description="Helical" evidence="6">
    <location>
        <begin position="327"/>
        <end position="352"/>
    </location>
</feature>
<feature type="transmembrane region" description="Helical" evidence="6">
    <location>
        <begin position="180"/>
        <end position="200"/>
    </location>
</feature>
<dbReference type="EMBL" id="CP000910">
    <property type="protein sequence ID" value="ABY25026.1"/>
    <property type="molecule type" value="Genomic_DNA"/>
</dbReference>
<gene>
    <name evidence="7" type="ordered locus">RSal33209_3314</name>
</gene>
<feature type="transmembrane region" description="Helical" evidence="6">
    <location>
        <begin position="88"/>
        <end position="112"/>
    </location>
</feature>
<evidence type="ECO:0000313" key="7">
    <source>
        <dbReference type="EMBL" id="ABY25026.1"/>
    </source>
</evidence>